<feature type="compositionally biased region" description="Low complexity" evidence="1">
    <location>
        <begin position="648"/>
        <end position="662"/>
    </location>
</feature>
<evidence type="ECO:0000256" key="1">
    <source>
        <dbReference type="SAM" id="MobiDB-lite"/>
    </source>
</evidence>
<comment type="caution">
    <text evidence="2">The sequence shown here is derived from an EMBL/GenBank/DDBJ whole genome shotgun (WGS) entry which is preliminary data.</text>
</comment>
<feature type="compositionally biased region" description="Basic and acidic residues" evidence="1">
    <location>
        <begin position="79"/>
        <end position="124"/>
    </location>
</feature>
<gene>
    <name evidence="2" type="ORF">BESB_075300</name>
</gene>
<accession>A0A2A9M7C8</accession>
<evidence type="ECO:0008006" key="4">
    <source>
        <dbReference type="Google" id="ProtNLM"/>
    </source>
</evidence>
<dbReference type="GO" id="GO:0005730">
    <property type="term" value="C:nucleolus"/>
    <property type="evidence" value="ECO:0007669"/>
    <property type="project" value="TreeGrafter"/>
</dbReference>
<dbReference type="KEGG" id="bbes:BESB_075300"/>
<organism evidence="2 3">
    <name type="scientific">Besnoitia besnoiti</name>
    <name type="common">Apicomplexan protozoan</name>
    <dbReference type="NCBI Taxonomy" id="94643"/>
    <lineage>
        <taxon>Eukaryota</taxon>
        <taxon>Sar</taxon>
        <taxon>Alveolata</taxon>
        <taxon>Apicomplexa</taxon>
        <taxon>Conoidasida</taxon>
        <taxon>Coccidia</taxon>
        <taxon>Eucoccidiorida</taxon>
        <taxon>Eimeriorina</taxon>
        <taxon>Sarcocystidae</taxon>
        <taxon>Besnoitia</taxon>
    </lineage>
</organism>
<name>A0A2A9M7C8_BESBE</name>
<dbReference type="InterPro" id="IPR011989">
    <property type="entry name" value="ARM-like"/>
</dbReference>
<sequence length="827" mass="90478">MAAIRRAAGRGPGGGKGAKGKKGKSFRAGGGPKKHGKSAAGSAAGEKKLGVKKRGKKPGSAFSADRKKGKGKPGPTAKKGPEGGRGKTKENVHRKANGDELRAWDEKQNAGGKQCDRRKMHAEGKPFASKGKVGTLAEGGKTLGETRKERGDKNAPLKKKKKSFEEQLQEFLDEQEGRTKKRTRETEQGDASVPEEERPAPSAPDSKAAEGHEGSAGEGSTQLGSLSVSKKRKLMNEMKLSHRNEDAGYIKQCFRLYGQLLAARPEQQNADTPEVAQRVKALFDFVLPRVKAGDRHLCTSRALQALLKLGSKTQRQQLWAILKENFAELCMGRTSCQVAMKLYLYGEKETQEEISRLISGNKDIFFSKCGARVWEYVYTATKSAKGQQHLLNAVMLPPLAIVRHPDFQAAPNFPSLFEKFNAETRKLTLEHISSVLQKCVDKELLDKAPVHRILKFFTQLADEAQLTATLQMTLEGFLRLASTKDGVEAMVRLLGYATAKQRKIIVKEMKKVVVSMTTNAVDYLLVLRIFCTVDDTKLVRDSLIKEMTKDIGGIAFDAQGYLVLLQLLDTSSDGSKYLPPHGRQMLQLPSPTSLKPLDARLRELRDPIVEALTREVVESAEKPDTPTASPDKCRKPAAGKRGAPEDLASAQAEADGADAGDSAAEKTSSSFQDWLENPHASRVFLELLKITKCPKILQALLGALGKDEAQLRGLVDHPRTQRLLCNLVKHADETWKMAEDGEDANSSFVEALWRVLEPHVAMVLASRGVFVATDVLQAARRLNDQKLAEQMVRVLGGDALKQARQNAQTQGLSTAGLDVLSSKLTEC</sequence>
<dbReference type="VEuPathDB" id="ToxoDB:BESB_075300"/>
<dbReference type="PANTHER" id="PTHR13389">
    <property type="entry name" value="PUMILIO HOMOLOG 3"/>
    <property type="match status" value="1"/>
</dbReference>
<dbReference type="STRING" id="94643.A0A2A9M7C8"/>
<feature type="region of interest" description="Disordered" evidence="1">
    <location>
        <begin position="615"/>
        <end position="671"/>
    </location>
</feature>
<proteinExistence type="predicted"/>
<dbReference type="Proteomes" id="UP000224006">
    <property type="component" value="Unassembled WGS sequence"/>
</dbReference>
<keyword evidence="3" id="KW-1185">Reference proteome</keyword>
<evidence type="ECO:0000313" key="3">
    <source>
        <dbReference type="Proteomes" id="UP000224006"/>
    </source>
</evidence>
<dbReference type="SUPFAM" id="SSF48371">
    <property type="entry name" value="ARM repeat"/>
    <property type="match status" value="1"/>
</dbReference>
<feature type="compositionally biased region" description="Basic and acidic residues" evidence="1">
    <location>
        <begin position="144"/>
        <end position="155"/>
    </location>
</feature>
<feature type="region of interest" description="Disordered" evidence="1">
    <location>
        <begin position="1"/>
        <end position="228"/>
    </location>
</feature>
<protein>
    <recommendedName>
        <fullName evidence="4">CPL domain-containing protein</fullName>
    </recommendedName>
</protein>
<dbReference type="OrthoDB" id="497380at2759"/>
<dbReference type="InterPro" id="IPR016024">
    <property type="entry name" value="ARM-type_fold"/>
</dbReference>
<dbReference type="InterPro" id="IPR040059">
    <property type="entry name" value="PUM3"/>
</dbReference>
<dbReference type="GO" id="GO:0006417">
    <property type="term" value="P:regulation of translation"/>
    <property type="evidence" value="ECO:0007669"/>
    <property type="project" value="TreeGrafter"/>
</dbReference>
<dbReference type="PANTHER" id="PTHR13389:SF0">
    <property type="entry name" value="PUMILIO HOMOLOG 3"/>
    <property type="match status" value="1"/>
</dbReference>
<dbReference type="EMBL" id="NWUJ01000007">
    <property type="protein sequence ID" value="PFH34378.1"/>
    <property type="molecule type" value="Genomic_DNA"/>
</dbReference>
<reference evidence="2 3" key="1">
    <citation type="submission" date="2017-09" db="EMBL/GenBank/DDBJ databases">
        <title>Genome sequencing of Besnoitia besnoiti strain Bb-Ger1.</title>
        <authorList>
            <person name="Schares G."/>
            <person name="Venepally P."/>
            <person name="Lorenzi H.A."/>
        </authorList>
    </citation>
    <scope>NUCLEOTIDE SEQUENCE [LARGE SCALE GENOMIC DNA]</scope>
    <source>
        <strain evidence="2 3">Bb-Ger1</strain>
    </source>
</reference>
<evidence type="ECO:0000313" key="2">
    <source>
        <dbReference type="EMBL" id="PFH34378.1"/>
    </source>
</evidence>
<dbReference type="GO" id="GO:0003729">
    <property type="term" value="F:mRNA binding"/>
    <property type="evidence" value="ECO:0007669"/>
    <property type="project" value="TreeGrafter"/>
</dbReference>
<dbReference type="Gene3D" id="1.25.10.10">
    <property type="entry name" value="Leucine-rich Repeat Variant"/>
    <property type="match status" value="2"/>
</dbReference>
<feature type="compositionally biased region" description="Basic and acidic residues" evidence="1">
    <location>
        <begin position="615"/>
        <end position="624"/>
    </location>
</feature>
<dbReference type="RefSeq" id="XP_029218387.1">
    <property type="nucleotide sequence ID" value="XM_029365903.1"/>
</dbReference>
<dbReference type="AlphaFoldDB" id="A0A2A9M7C8"/>
<dbReference type="GeneID" id="40312456"/>